<sequence length="166" mass="18183">MLARRIVAAIDGLSLSTIILFDYLIQDGVLPALVSKYVTSGVAALVTVLHLFMYAAGYDLKLAKEQMKIERDSKDHGIAQLEAAKYTPATAPSLTTLNVPAYMHEYIKMDNSVQAPPYSMHPQTDYPQNIVHKNKSIDSIPKKVSNSSKAVLINPSRNGKIVINGN</sequence>
<keyword evidence="1" id="KW-1133">Transmembrane helix</keyword>
<comment type="caution">
    <text evidence="2">The sequence shown here is derived from an EMBL/GenBank/DDBJ whole genome shotgun (WGS) entry which is preliminary data.</text>
</comment>
<proteinExistence type="predicted"/>
<feature type="transmembrane region" description="Helical" evidence="1">
    <location>
        <begin position="7"/>
        <end position="25"/>
    </location>
</feature>
<organism evidence="2">
    <name type="scientific">viral metagenome</name>
    <dbReference type="NCBI Taxonomy" id="1070528"/>
    <lineage>
        <taxon>unclassified sequences</taxon>
        <taxon>metagenomes</taxon>
        <taxon>organismal metagenomes</taxon>
    </lineage>
</organism>
<dbReference type="EMBL" id="BDQA01000650">
    <property type="protein sequence ID" value="GBH22111.1"/>
    <property type="molecule type" value="Genomic_RNA"/>
</dbReference>
<keyword evidence="1" id="KW-0812">Transmembrane</keyword>
<evidence type="ECO:0000313" key="2">
    <source>
        <dbReference type="EMBL" id="GBH22111.1"/>
    </source>
</evidence>
<reference evidence="2" key="1">
    <citation type="submission" date="2017-04" db="EMBL/GenBank/DDBJ databases">
        <title>Unveiling RNA virosphere associated with marine microorganisms.</title>
        <authorList>
            <person name="Urayama S."/>
            <person name="Takaki Y."/>
            <person name="Nishi S."/>
            <person name="Yoshida Y."/>
            <person name="Deguchi S."/>
            <person name="Takai K."/>
            <person name="Nunoura T."/>
        </authorList>
    </citation>
    <scope>NUCLEOTIDE SEQUENCE</scope>
</reference>
<keyword evidence="1" id="KW-0472">Membrane</keyword>
<dbReference type="AlphaFoldDB" id="A0A2V0RA86"/>
<accession>A0A2V0RA86</accession>
<feature type="transmembrane region" description="Helical" evidence="1">
    <location>
        <begin position="37"/>
        <end position="58"/>
    </location>
</feature>
<name>A0A2V0RA86_9ZZZZ</name>
<evidence type="ECO:0000256" key="1">
    <source>
        <dbReference type="SAM" id="Phobius"/>
    </source>
</evidence>
<protein>
    <submittedName>
        <fullName evidence="2">Uncharacterized protein</fullName>
    </submittedName>
</protein>